<dbReference type="EMBL" id="JANJQO010001613">
    <property type="protein sequence ID" value="KAJ2970054.1"/>
    <property type="molecule type" value="Genomic_DNA"/>
</dbReference>
<accession>A0ACC1MTQ2</accession>
<dbReference type="Proteomes" id="UP001143910">
    <property type="component" value="Unassembled WGS sequence"/>
</dbReference>
<protein>
    <submittedName>
        <fullName evidence="1">Uncharacterized protein</fullName>
    </submittedName>
</protein>
<sequence length="507" mass="57003">MSDIDVQEQRLDRRLQLTEGLISLPYDLVLYLERAVVYADLGYPDLAAGDAYRALLLTDEVLTDGFEFHEQAVAALRMHLPQPLPEVLSHGKLPAEWLSNDGADNEDDEDKSLQALARMCSIRAYQILSLSLLLCGCLKSALTFCERGLAACPDNQELLDTKNSIHAMARRRLRRDTFDINDLPDSGLVRREVYPWNDHEPDRFSDESLAALNADLKKMAPKCAIEVATLPVLLENASSTDSLDIIPTCKQLGVFAQEDIEPGEAVLREYTLLTANNRLKDSNGHASQSRSGPVPQNEMWQEQLRSHKECERAHSAMTDQQQPHYYARLKASENKGISGPPPSSGRTQPDGENELAERRRPWDVSDEITRQDWHNMDMSGQGLRNLAPALFKYQFLNELYIASNKLTKLPKQIGDLRQLRHLDVSYNQLTEVPAELGMFAFRAWLLARARSVESRRSGASTANITSTSGYERRKQNNRRGAIEGSKRRKTQVDDDDEGGGEWGGIDD</sequence>
<evidence type="ECO:0000313" key="2">
    <source>
        <dbReference type="Proteomes" id="UP001143910"/>
    </source>
</evidence>
<reference evidence="1" key="1">
    <citation type="submission" date="2022-08" db="EMBL/GenBank/DDBJ databases">
        <title>Genome Sequence of Lecanicillium fungicola.</title>
        <authorList>
            <person name="Buettner E."/>
        </authorList>
    </citation>
    <scope>NUCLEOTIDE SEQUENCE</scope>
    <source>
        <strain evidence="1">Babe33</strain>
    </source>
</reference>
<keyword evidence="2" id="KW-1185">Reference proteome</keyword>
<evidence type="ECO:0000313" key="1">
    <source>
        <dbReference type="EMBL" id="KAJ2970054.1"/>
    </source>
</evidence>
<comment type="caution">
    <text evidence="1">The sequence shown here is derived from an EMBL/GenBank/DDBJ whole genome shotgun (WGS) entry which is preliminary data.</text>
</comment>
<gene>
    <name evidence="1" type="ORF">NQ176_g8365</name>
</gene>
<organism evidence="1 2">
    <name type="scientific">Zarea fungicola</name>
    <dbReference type="NCBI Taxonomy" id="93591"/>
    <lineage>
        <taxon>Eukaryota</taxon>
        <taxon>Fungi</taxon>
        <taxon>Dikarya</taxon>
        <taxon>Ascomycota</taxon>
        <taxon>Pezizomycotina</taxon>
        <taxon>Sordariomycetes</taxon>
        <taxon>Hypocreomycetidae</taxon>
        <taxon>Hypocreales</taxon>
        <taxon>Cordycipitaceae</taxon>
        <taxon>Zarea</taxon>
    </lineage>
</organism>
<name>A0ACC1MTQ2_9HYPO</name>
<proteinExistence type="predicted"/>